<keyword evidence="2" id="KW-1185">Reference proteome</keyword>
<dbReference type="KEGG" id="vg:10326748"/>
<proteinExistence type="predicted"/>
<gene>
    <name evidence="1" type="ORF">SSM2_116</name>
</gene>
<dbReference type="RefSeq" id="YP_004322272.1">
    <property type="nucleotide sequence ID" value="NC_015279.1"/>
</dbReference>
<dbReference type="EMBL" id="GU071095">
    <property type="protein sequence ID" value="ADO97458.1"/>
    <property type="molecule type" value="Genomic_DNA"/>
</dbReference>
<dbReference type="GeneID" id="10326748"/>
<evidence type="ECO:0000313" key="2">
    <source>
        <dbReference type="Proteomes" id="UP000006524"/>
    </source>
</evidence>
<dbReference type="Proteomes" id="UP000006524">
    <property type="component" value="Segment"/>
</dbReference>
<protein>
    <submittedName>
        <fullName evidence="1">Uncharacterized protein</fullName>
    </submittedName>
</protein>
<reference evidence="1 2" key="1">
    <citation type="journal article" date="2010" name="Environ. Microbiol.">
        <title>Genomic analysis of oceanic cyanobacterial myoviruses compared with T4-like myoviruses from diverse hosts and environments.</title>
        <authorList>
            <person name="Sullivan M.B."/>
            <person name="Huang K.H."/>
            <person name="Ignacio-Espinoza J.C."/>
            <person name="Berlin A.M."/>
            <person name="Kelly L."/>
            <person name="Weigele P.R."/>
            <person name="DeFrancesco A.S."/>
            <person name="Kern S.E."/>
            <person name="Thompson L.R."/>
            <person name="Young S."/>
            <person name="Yandava C."/>
            <person name="Fu R."/>
            <person name="Krastins B."/>
            <person name="Chase M."/>
            <person name="Sarracino D."/>
            <person name="Osburne M.S."/>
            <person name="Henn M.R."/>
            <person name="Chisholm S.W."/>
        </authorList>
    </citation>
    <scope>NUCLEOTIDE SEQUENCE [LARGE SCALE GENOMIC DNA]</scope>
    <source>
        <strain evidence="1">8017-1</strain>
    </source>
</reference>
<evidence type="ECO:0000313" key="1">
    <source>
        <dbReference type="EMBL" id="ADO97458.1"/>
    </source>
</evidence>
<sequence length="89" mass="9377">MSRILISAGEQKLTAGIGNSTTVDAARFVRLFNDSGASAVVFTQDANYAGIGSITVKDDDVVILEKHPEDTIYYIGSATLKVARIGVTA</sequence>
<accession>E3SJ10</accession>
<organism evidence="1 2">
    <name type="scientific">Synechococcus phage S-SM2</name>
    <dbReference type="NCBI Taxonomy" id="444860"/>
    <lineage>
        <taxon>Viruses</taxon>
        <taxon>Duplodnaviria</taxon>
        <taxon>Heunggongvirae</taxon>
        <taxon>Uroviricota</taxon>
        <taxon>Caudoviricetes</taxon>
        <taxon>Pantevenvirales</taxon>
        <taxon>Kyanoviridae</taxon>
        <taxon>Nilusvirus</taxon>
        <taxon>Nilusvirus ssm2</taxon>
    </lineage>
</organism>
<name>E3SJ10_9CAUD</name>